<dbReference type="GO" id="GO:0005840">
    <property type="term" value="C:ribosome"/>
    <property type="evidence" value="ECO:0007669"/>
    <property type="project" value="UniProtKB-KW"/>
</dbReference>
<evidence type="ECO:0000313" key="6">
    <source>
        <dbReference type="Proteomes" id="UP000734854"/>
    </source>
</evidence>
<protein>
    <recommendedName>
        <fullName evidence="4">Retrovirus-related Pol polyprotein from transposon TNT 1-94-like beta-barrel domain-containing protein</fullName>
    </recommendedName>
</protein>
<dbReference type="Gene3D" id="3.30.420.80">
    <property type="entry name" value="Ribosomal protein S11"/>
    <property type="match status" value="1"/>
</dbReference>
<dbReference type="InterPro" id="IPR001971">
    <property type="entry name" value="Ribosomal_uS11"/>
</dbReference>
<evidence type="ECO:0000259" key="4">
    <source>
        <dbReference type="Pfam" id="PF22936"/>
    </source>
</evidence>
<dbReference type="AlphaFoldDB" id="A0A8J5ES86"/>
<dbReference type="SUPFAM" id="SSF53137">
    <property type="entry name" value="Translational machinery components"/>
    <property type="match status" value="1"/>
</dbReference>
<dbReference type="EMBL" id="JACMSC010000022">
    <property type="protein sequence ID" value="KAG6467894.1"/>
    <property type="molecule type" value="Genomic_DNA"/>
</dbReference>
<dbReference type="InterPro" id="IPR036967">
    <property type="entry name" value="Ribosomal_uS11_sf"/>
</dbReference>
<dbReference type="HAMAP" id="MF_01310">
    <property type="entry name" value="Ribosomal_uS11"/>
    <property type="match status" value="1"/>
</dbReference>
<gene>
    <name evidence="5" type="ORF">ZIOFF_072458</name>
</gene>
<keyword evidence="6" id="KW-1185">Reference proteome</keyword>
<evidence type="ECO:0000256" key="1">
    <source>
        <dbReference type="ARBA" id="ARBA00006194"/>
    </source>
</evidence>
<dbReference type="GO" id="GO:0006412">
    <property type="term" value="P:translation"/>
    <property type="evidence" value="ECO:0007669"/>
    <property type="project" value="InterPro"/>
</dbReference>
<reference evidence="5 6" key="1">
    <citation type="submission" date="2020-08" db="EMBL/GenBank/DDBJ databases">
        <title>Plant Genome Project.</title>
        <authorList>
            <person name="Zhang R.-G."/>
        </authorList>
    </citation>
    <scope>NUCLEOTIDE SEQUENCE [LARGE SCALE GENOMIC DNA]</scope>
    <source>
        <tissue evidence="5">Rhizome</tissue>
    </source>
</reference>
<accession>A0A8J5ES86</accession>
<evidence type="ECO:0000256" key="3">
    <source>
        <dbReference type="ARBA" id="ARBA00023274"/>
    </source>
</evidence>
<name>A0A8J5ES86_ZINOF</name>
<organism evidence="5 6">
    <name type="scientific">Zingiber officinale</name>
    <name type="common">Ginger</name>
    <name type="synonym">Amomum zingiber</name>
    <dbReference type="NCBI Taxonomy" id="94328"/>
    <lineage>
        <taxon>Eukaryota</taxon>
        <taxon>Viridiplantae</taxon>
        <taxon>Streptophyta</taxon>
        <taxon>Embryophyta</taxon>
        <taxon>Tracheophyta</taxon>
        <taxon>Spermatophyta</taxon>
        <taxon>Magnoliopsida</taxon>
        <taxon>Liliopsida</taxon>
        <taxon>Zingiberales</taxon>
        <taxon>Zingiberaceae</taxon>
        <taxon>Zingiber</taxon>
    </lineage>
</organism>
<dbReference type="InterPro" id="IPR054722">
    <property type="entry name" value="PolX-like_BBD"/>
</dbReference>
<dbReference type="GO" id="GO:1990904">
    <property type="term" value="C:ribonucleoprotein complex"/>
    <property type="evidence" value="ECO:0007669"/>
    <property type="project" value="UniProtKB-KW"/>
</dbReference>
<sequence length="245" mass="26630">MSALNTGNSYSLSFIYLIRSALRVKVDSNVRGRVVSWASTGTSGFKGPRRGTPYVAQAAAVNAIRTVVDQGMQRAGVMIKGPGLGRDAALRAICRSGILFRAKLNKGERNILVGNGNKVPVEVAGTLSLVLESGFKLNLFDTVYVPSITRNLISVFRLVAYGYSILFENKAYGNPKKYTREFISSRRAKEVKIESSMMSALNAGHGLCVFEPYEDYQPNSAMTVASLRVSGHNLGKTTAVDCYLE</sequence>
<dbReference type="Pfam" id="PF00411">
    <property type="entry name" value="Ribosomal_S11"/>
    <property type="match status" value="1"/>
</dbReference>
<evidence type="ECO:0000256" key="2">
    <source>
        <dbReference type="ARBA" id="ARBA00022980"/>
    </source>
</evidence>
<comment type="caution">
    <text evidence="5">The sequence shown here is derived from an EMBL/GenBank/DDBJ whole genome shotgun (WGS) entry which is preliminary data.</text>
</comment>
<evidence type="ECO:0000313" key="5">
    <source>
        <dbReference type="EMBL" id="KAG6467894.1"/>
    </source>
</evidence>
<feature type="domain" description="Retrovirus-related Pol polyprotein from transposon TNT 1-94-like beta-barrel" evidence="4">
    <location>
        <begin position="103"/>
        <end position="163"/>
    </location>
</feature>
<dbReference type="GO" id="GO:0003735">
    <property type="term" value="F:structural constituent of ribosome"/>
    <property type="evidence" value="ECO:0007669"/>
    <property type="project" value="InterPro"/>
</dbReference>
<dbReference type="Pfam" id="PF22936">
    <property type="entry name" value="Pol_BBD"/>
    <property type="match status" value="1"/>
</dbReference>
<dbReference type="PANTHER" id="PTHR11759">
    <property type="entry name" value="40S RIBOSOMAL PROTEIN S14/30S RIBOSOMAL PROTEIN S11"/>
    <property type="match status" value="1"/>
</dbReference>
<keyword evidence="2" id="KW-0689">Ribosomal protein</keyword>
<keyword evidence="3" id="KW-0687">Ribonucleoprotein</keyword>
<proteinExistence type="inferred from homology"/>
<comment type="similarity">
    <text evidence="1">Belongs to the universal ribosomal protein uS11 family.</text>
</comment>
<dbReference type="Proteomes" id="UP000734854">
    <property type="component" value="Unassembled WGS sequence"/>
</dbReference>